<proteinExistence type="predicted"/>
<dbReference type="WBParaSite" id="nRc.2.0.1.t43342-RA">
    <property type="protein sequence ID" value="nRc.2.0.1.t43342-RA"/>
    <property type="gene ID" value="nRc.2.0.1.g43342"/>
</dbReference>
<organism evidence="1 2">
    <name type="scientific">Romanomermis culicivorax</name>
    <name type="common">Nematode worm</name>
    <dbReference type="NCBI Taxonomy" id="13658"/>
    <lineage>
        <taxon>Eukaryota</taxon>
        <taxon>Metazoa</taxon>
        <taxon>Ecdysozoa</taxon>
        <taxon>Nematoda</taxon>
        <taxon>Enoplea</taxon>
        <taxon>Dorylaimia</taxon>
        <taxon>Mermithida</taxon>
        <taxon>Mermithoidea</taxon>
        <taxon>Mermithidae</taxon>
        <taxon>Romanomermis</taxon>
    </lineage>
</organism>
<accession>A0A915KWL7</accession>
<dbReference type="Proteomes" id="UP000887565">
    <property type="component" value="Unplaced"/>
</dbReference>
<evidence type="ECO:0000313" key="1">
    <source>
        <dbReference type="Proteomes" id="UP000887565"/>
    </source>
</evidence>
<name>A0A915KWL7_ROMCU</name>
<dbReference type="AlphaFoldDB" id="A0A915KWL7"/>
<reference evidence="2" key="1">
    <citation type="submission" date="2022-11" db="UniProtKB">
        <authorList>
            <consortium name="WormBaseParasite"/>
        </authorList>
    </citation>
    <scope>IDENTIFICATION</scope>
</reference>
<keyword evidence="1" id="KW-1185">Reference proteome</keyword>
<evidence type="ECO:0000313" key="2">
    <source>
        <dbReference type="WBParaSite" id="nRc.2.0.1.t43342-RA"/>
    </source>
</evidence>
<protein>
    <submittedName>
        <fullName evidence="2">Uncharacterized protein</fullName>
    </submittedName>
</protein>
<sequence>MSSKEIKPSEKQIINNKEAVSNLHEPRYCGPRRPIKFTVSARLMMESTDLKRFSSYGKEYCGLSMRVIPPKTRIFLVCNELMTDSSLNTQTQKYKTCSYLRYTIQCVQSTVAASHYFTIDTERHIPLIGKKFSQIFYHLKTYSRIAVDEVMDGRKATPSIVATGTT</sequence>